<comment type="function">
    <text evidence="5">Modulates RecA activity.</text>
</comment>
<evidence type="ECO:0000256" key="2">
    <source>
        <dbReference type="ARBA" id="ARBA00009695"/>
    </source>
</evidence>
<dbReference type="AlphaFoldDB" id="A0A1G9QB24"/>
<evidence type="ECO:0000256" key="1">
    <source>
        <dbReference type="ARBA" id="ARBA00004496"/>
    </source>
</evidence>
<keyword evidence="4 5" id="KW-0963">Cytoplasm</keyword>
<sequence length="156" mass="17687">MPDAAHDSTPRDDAIRLLARREYSRRELTTRLAAKGHDSETLEACLDLLVEQGLQCDARFAESFVRSRIARGQGPLKIHAELGQRGIDRDGIERAFDECQRDSGVDWLALAAEVLAKRFTGPGETPRERARRERFLASRGFDFEQVRHAMQHAWSA</sequence>
<protein>
    <recommendedName>
        <fullName evidence="3 5">Regulatory protein RecX</fullName>
    </recommendedName>
</protein>
<evidence type="ECO:0000256" key="5">
    <source>
        <dbReference type="HAMAP-Rule" id="MF_01114"/>
    </source>
</evidence>
<organism evidence="9 10">
    <name type="scientific">Franzmannia pantelleriensis</name>
    <dbReference type="NCBI Taxonomy" id="48727"/>
    <lineage>
        <taxon>Bacteria</taxon>
        <taxon>Pseudomonadati</taxon>
        <taxon>Pseudomonadota</taxon>
        <taxon>Gammaproteobacteria</taxon>
        <taxon>Oceanospirillales</taxon>
        <taxon>Halomonadaceae</taxon>
        <taxon>Franzmannia</taxon>
    </lineage>
</organism>
<dbReference type="PANTHER" id="PTHR33602">
    <property type="entry name" value="REGULATORY PROTEIN RECX FAMILY PROTEIN"/>
    <property type="match status" value="1"/>
</dbReference>
<dbReference type="Gene3D" id="1.10.10.10">
    <property type="entry name" value="Winged helix-like DNA-binding domain superfamily/Winged helix DNA-binding domain"/>
    <property type="match status" value="3"/>
</dbReference>
<dbReference type="GO" id="GO:0005737">
    <property type="term" value="C:cytoplasm"/>
    <property type="evidence" value="ECO:0007669"/>
    <property type="project" value="UniProtKB-SubCell"/>
</dbReference>
<dbReference type="STRING" id="48727.SAMN05192555_10961"/>
<dbReference type="Pfam" id="PF21981">
    <property type="entry name" value="RecX_HTH3"/>
    <property type="match status" value="1"/>
</dbReference>
<dbReference type="Proteomes" id="UP000199107">
    <property type="component" value="Unassembled WGS sequence"/>
</dbReference>
<name>A0A1G9QB24_9GAMM</name>
<dbReference type="EMBL" id="FNGH01000009">
    <property type="protein sequence ID" value="SDM07911.1"/>
    <property type="molecule type" value="Genomic_DNA"/>
</dbReference>
<evidence type="ECO:0000259" key="6">
    <source>
        <dbReference type="Pfam" id="PF02631"/>
    </source>
</evidence>
<dbReference type="OrthoDB" id="7066780at2"/>
<dbReference type="InterPro" id="IPR003783">
    <property type="entry name" value="Regulatory_RecX"/>
</dbReference>
<dbReference type="GO" id="GO:0006282">
    <property type="term" value="P:regulation of DNA repair"/>
    <property type="evidence" value="ECO:0007669"/>
    <property type="project" value="UniProtKB-UniRule"/>
</dbReference>
<evidence type="ECO:0000259" key="7">
    <source>
        <dbReference type="Pfam" id="PF21981"/>
    </source>
</evidence>
<dbReference type="RefSeq" id="WP_089658853.1">
    <property type="nucleotide sequence ID" value="NZ_FNGH01000009.1"/>
</dbReference>
<dbReference type="HAMAP" id="MF_01114">
    <property type="entry name" value="RecX"/>
    <property type="match status" value="1"/>
</dbReference>
<gene>
    <name evidence="5" type="primary">recX</name>
    <name evidence="9" type="ORF">SAMN05192555_10961</name>
</gene>
<dbReference type="Pfam" id="PF02631">
    <property type="entry name" value="RecX_HTH2"/>
    <property type="match status" value="1"/>
</dbReference>
<accession>A0A1G9QB24</accession>
<keyword evidence="10" id="KW-1185">Reference proteome</keyword>
<proteinExistence type="inferred from homology"/>
<feature type="domain" description="RecX third three-helical" evidence="7">
    <location>
        <begin position="108"/>
        <end position="150"/>
    </location>
</feature>
<evidence type="ECO:0000256" key="4">
    <source>
        <dbReference type="ARBA" id="ARBA00022490"/>
    </source>
</evidence>
<dbReference type="PANTHER" id="PTHR33602:SF1">
    <property type="entry name" value="REGULATORY PROTEIN RECX FAMILY PROTEIN"/>
    <property type="match status" value="1"/>
</dbReference>
<dbReference type="InterPro" id="IPR053924">
    <property type="entry name" value="RecX_HTH_2nd"/>
</dbReference>
<dbReference type="InterPro" id="IPR053926">
    <property type="entry name" value="RecX_HTH_1st"/>
</dbReference>
<feature type="domain" description="RecX first three-helical" evidence="8">
    <location>
        <begin position="11"/>
        <end position="47"/>
    </location>
</feature>
<evidence type="ECO:0000313" key="9">
    <source>
        <dbReference type="EMBL" id="SDM07911.1"/>
    </source>
</evidence>
<comment type="similarity">
    <text evidence="2 5">Belongs to the RecX family.</text>
</comment>
<dbReference type="InterPro" id="IPR053925">
    <property type="entry name" value="RecX_HTH_3rd"/>
</dbReference>
<dbReference type="Pfam" id="PF21982">
    <property type="entry name" value="RecX_HTH1"/>
    <property type="match status" value="1"/>
</dbReference>
<evidence type="ECO:0000256" key="3">
    <source>
        <dbReference type="ARBA" id="ARBA00018111"/>
    </source>
</evidence>
<dbReference type="InterPro" id="IPR036388">
    <property type="entry name" value="WH-like_DNA-bd_sf"/>
</dbReference>
<feature type="domain" description="RecX second three-helical" evidence="6">
    <location>
        <begin position="57"/>
        <end position="95"/>
    </location>
</feature>
<comment type="subcellular location">
    <subcellularLocation>
        <location evidence="1 5">Cytoplasm</location>
    </subcellularLocation>
</comment>
<reference evidence="10" key="1">
    <citation type="submission" date="2016-10" db="EMBL/GenBank/DDBJ databases">
        <authorList>
            <person name="Varghese N."/>
            <person name="Submissions S."/>
        </authorList>
    </citation>
    <scope>NUCLEOTIDE SEQUENCE [LARGE SCALE GENOMIC DNA]</scope>
    <source>
        <strain evidence="10">AAP</strain>
    </source>
</reference>
<evidence type="ECO:0000313" key="10">
    <source>
        <dbReference type="Proteomes" id="UP000199107"/>
    </source>
</evidence>
<evidence type="ECO:0000259" key="8">
    <source>
        <dbReference type="Pfam" id="PF21982"/>
    </source>
</evidence>